<evidence type="ECO:0000259" key="4">
    <source>
        <dbReference type="Pfam" id="PF00535"/>
    </source>
</evidence>
<dbReference type="InterPro" id="IPR001173">
    <property type="entry name" value="Glyco_trans_2-like"/>
</dbReference>
<evidence type="ECO:0000256" key="1">
    <source>
        <dbReference type="ARBA" id="ARBA00006739"/>
    </source>
</evidence>
<dbReference type="EMBL" id="JAXAFJ010000003">
    <property type="protein sequence ID" value="MDX6805798.1"/>
    <property type="molecule type" value="Genomic_DNA"/>
</dbReference>
<dbReference type="PANTHER" id="PTHR43179">
    <property type="entry name" value="RHAMNOSYLTRANSFERASE WBBL"/>
    <property type="match status" value="1"/>
</dbReference>
<dbReference type="PANTHER" id="PTHR43179:SF12">
    <property type="entry name" value="GALACTOFURANOSYLTRANSFERASE GLFT2"/>
    <property type="match status" value="1"/>
</dbReference>
<dbReference type="InterPro" id="IPR029044">
    <property type="entry name" value="Nucleotide-diphossugar_trans"/>
</dbReference>
<dbReference type="EC" id="2.4.-.-" evidence="5"/>
<comment type="caution">
    <text evidence="5">The sequence shown here is derived from an EMBL/GenBank/DDBJ whole genome shotgun (WGS) entry which is preliminary data.</text>
</comment>
<sequence>MSLYEPIANGRFRFDPQRGALVGWVVPEEGPSAPLAILHGETVLNIIHAADAVEEDAPAEAFGFTWPVPDLVRTGNAGLALRVVDLTGGGALEGPDMLDPLTETSHGSGKGWGGEPSYWPNGIAGGLTSWFNHVADGVWADVDPTAVGPRFERADPPPASSGFSWGARLTAENEVSWTVHQRLPDLAAEVREEERFKLWLKLSKATSNTTQCHVEIFLSRWNGQAFDRLRRLRRSRVMRRFSSTEVQMVLEPEERELAASGELVLTIAFRPCFGLVMCPLVPSDAPESGPRFEDGRLTGAFAACEELTRIYDERLGREVLLAPEHKVSVPAVMRLRTEVPMTEIIVPVYNGADVVTRCLRSVRDATDTPFRVKVIDDGSRGYTTLLLDEIVAGDERFSMHRRALNRGYTKSINEAIKLTDAEWVVILNSDTVVSKGWLRRLHEAAARVPGAGLIGPLSNAATWQSVPQAKNPDGSWSQNDFIEPEIIEDVQAKLAAASECTYPCFPVLNGFCTLISRAVFDTVGYFDEEAFPLGYGEETDMCLRAGLAGFKLVVADNCFVYHEKSVSFGSATRSKLTRAGGFELKNKHPGVNIGALERGMQFNTAMVRLRAKMAELESELRT</sequence>
<feature type="domain" description="Glycosyltransferase 2-like" evidence="4">
    <location>
        <begin position="344"/>
        <end position="447"/>
    </location>
</feature>
<organism evidence="5 6">
    <name type="scientific">Terrihabitans rhizophilus</name>
    <dbReference type="NCBI Taxonomy" id="3092662"/>
    <lineage>
        <taxon>Bacteria</taxon>
        <taxon>Pseudomonadati</taxon>
        <taxon>Pseudomonadota</taxon>
        <taxon>Alphaproteobacteria</taxon>
        <taxon>Hyphomicrobiales</taxon>
        <taxon>Terrihabitans</taxon>
    </lineage>
</organism>
<keyword evidence="2 5" id="KW-0328">Glycosyltransferase</keyword>
<comment type="similarity">
    <text evidence="1">Belongs to the glycosyltransferase 2 family.</text>
</comment>
<dbReference type="Pfam" id="PF00535">
    <property type="entry name" value="Glycos_transf_2"/>
    <property type="match status" value="1"/>
</dbReference>
<accession>A0ABU4RNK8</accession>
<keyword evidence="6" id="KW-1185">Reference proteome</keyword>
<dbReference type="RefSeq" id="WP_319843925.1">
    <property type="nucleotide sequence ID" value="NZ_JAXAFJ010000003.1"/>
</dbReference>
<evidence type="ECO:0000256" key="2">
    <source>
        <dbReference type="ARBA" id="ARBA00022676"/>
    </source>
</evidence>
<gene>
    <name evidence="5" type="ORF">SCD90_06960</name>
</gene>
<protein>
    <submittedName>
        <fullName evidence="5">Glycosyltransferase family 2 protein</fullName>
        <ecNumber evidence="5">2.4.-.-</ecNumber>
    </submittedName>
</protein>
<dbReference type="Proteomes" id="UP001274321">
    <property type="component" value="Unassembled WGS sequence"/>
</dbReference>
<dbReference type="CDD" id="cd04186">
    <property type="entry name" value="GT_2_like_c"/>
    <property type="match status" value="1"/>
</dbReference>
<reference evidence="5 6" key="1">
    <citation type="submission" date="2023-11" db="EMBL/GenBank/DDBJ databases">
        <authorList>
            <person name="Bao R."/>
        </authorList>
    </citation>
    <scope>NUCLEOTIDE SEQUENCE [LARGE SCALE GENOMIC DNA]</scope>
    <source>
        <strain evidence="5 6">PJ23</strain>
    </source>
</reference>
<evidence type="ECO:0000256" key="3">
    <source>
        <dbReference type="ARBA" id="ARBA00022679"/>
    </source>
</evidence>
<proteinExistence type="inferred from homology"/>
<dbReference type="SUPFAM" id="SSF53448">
    <property type="entry name" value="Nucleotide-diphospho-sugar transferases"/>
    <property type="match status" value="1"/>
</dbReference>
<keyword evidence="3 5" id="KW-0808">Transferase</keyword>
<dbReference type="GO" id="GO:0016757">
    <property type="term" value="F:glycosyltransferase activity"/>
    <property type="evidence" value="ECO:0007669"/>
    <property type="project" value="UniProtKB-KW"/>
</dbReference>
<evidence type="ECO:0000313" key="6">
    <source>
        <dbReference type="Proteomes" id="UP001274321"/>
    </source>
</evidence>
<evidence type="ECO:0000313" key="5">
    <source>
        <dbReference type="EMBL" id="MDX6805798.1"/>
    </source>
</evidence>
<dbReference type="Gene3D" id="3.90.550.10">
    <property type="entry name" value="Spore Coat Polysaccharide Biosynthesis Protein SpsA, Chain A"/>
    <property type="match status" value="1"/>
</dbReference>
<name>A0ABU4RNK8_9HYPH</name>